<dbReference type="Proteomes" id="UP000011754">
    <property type="component" value="Unassembled WGS sequence"/>
</dbReference>
<organism evidence="1 2">
    <name type="scientific">Leptospira interrogans serovar Lora str. TE 1992</name>
    <dbReference type="NCBI Taxonomy" id="1193028"/>
    <lineage>
        <taxon>Bacteria</taxon>
        <taxon>Pseudomonadati</taxon>
        <taxon>Spirochaetota</taxon>
        <taxon>Spirochaetia</taxon>
        <taxon>Leptospirales</taxon>
        <taxon>Leptospiraceae</taxon>
        <taxon>Leptospira</taxon>
    </lineage>
</organism>
<sequence length="39" mass="4431">MEDFDDLPAHFQIEVDSAILKEIPISLITYVLTPKGEKN</sequence>
<reference evidence="1 2" key="1">
    <citation type="submission" date="2013-01" db="EMBL/GenBank/DDBJ databases">
        <authorList>
            <person name="Harkins D.M."/>
            <person name="Durkin A.S."/>
            <person name="Brinkac L.M."/>
            <person name="Haft D.H."/>
            <person name="Selengut J.D."/>
            <person name="Sanka R."/>
            <person name="DePew J."/>
            <person name="Purushe J."/>
            <person name="Hartskeerl R.A."/>
            <person name="Ahmed A."/>
            <person name="van der Linden H."/>
            <person name="Goris M.G.A."/>
            <person name="Vinetz J.M."/>
            <person name="Sutton G.G."/>
            <person name="Nierman W.C."/>
            <person name="Fouts D.E."/>
        </authorList>
    </citation>
    <scope>NUCLEOTIDE SEQUENCE [LARGE SCALE GENOMIC DNA]</scope>
    <source>
        <strain evidence="1 2">TE 1992</strain>
    </source>
</reference>
<gene>
    <name evidence="1" type="ORF">LEP1GSC067_2689</name>
</gene>
<name>M3DZR3_LEPIR</name>
<comment type="caution">
    <text evidence="1">The sequence shown here is derived from an EMBL/GenBank/DDBJ whole genome shotgun (WGS) entry which is preliminary data.</text>
</comment>
<evidence type="ECO:0000313" key="1">
    <source>
        <dbReference type="EMBL" id="EMF40325.1"/>
    </source>
</evidence>
<dbReference type="AlphaFoldDB" id="M3DZR3"/>
<evidence type="ECO:0000313" key="2">
    <source>
        <dbReference type="Proteomes" id="UP000011754"/>
    </source>
</evidence>
<accession>M3DZR3</accession>
<protein>
    <submittedName>
        <fullName evidence="1">Uncharacterized protein</fullName>
    </submittedName>
</protein>
<proteinExistence type="predicted"/>
<dbReference type="EMBL" id="AKWW02000078">
    <property type="protein sequence ID" value="EMF40325.1"/>
    <property type="molecule type" value="Genomic_DNA"/>
</dbReference>